<dbReference type="PANTHER" id="PTHR46844">
    <property type="entry name" value="SLR5058 PROTEIN"/>
    <property type="match status" value="1"/>
</dbReference>
<accession>A0ABQ3SF74</accession>
<keyword evidence="3" id="KW-1185">Reference proteome</keyword>
<dbReference type="PANTHER" id="PTHR46844:SF1">
    <property type="entry name" value="SLR5058 PROTEIN"/>
    <property type="match status" value="1"/>
</dbReference>
<evidence type="ECO:0000313" key="3">
    <source>
        <dbReference type="Proteomes" id="UP000613974"/>
    </source>
</evidence>
<gene>
    <name evidence="2" type="ORF">Snoj_04580</name>
</gene>
<protein>
    <recommendedName>
        <fullName evidence="1">NACHT domain-containing protein</fullName>
    </recommendedName>
</protein>
<dbReference type="PROSITE" id="PS50837">
    <property type="entry name" value="NACHT"/>
    <property type="match status" value="1"/>
</dbReference>
<evidence type="ECO:0000313" key="2">
    <source>
        <dbReference type="EMBL" id="GHI66540.1"/>
    </source>
</evidence>
<dbReference type="Gene3D" id="3.40.50.300">
    <property type="entry name" value="P-loop containing nucleotide triphosphate hydrolases"/>
    <property type="match status" value="1"/>
</dbReference>
<dbReference type="EMBL" id="BNEC01000003">
    <property type="protein sequence ID" value="GHI66540.1"/>
    <property type="molecule type" value="Genomic_DNA"/>
</dbReference>
<dbReference type="Pfam" id="PF05729">
    <property type="entry name" value="NACHT"/>
    <property type="match status" value="1"/>
</dbReference>
<dbReference type="InterPro" id="IPR007111">
    <property type="entry name" value="NACHT_NTPase"/>
</dbReference>
<organism evidence="2 3">
    <name type="scientific">Streptomyces nojiriensis</name>
    <dbReference type="NCBI Taxonomy" id="66374"/>
    <lineage>
        <taxon>Bacteria</taxon>
        <taxon>Bacillati</taxon>
        <taxon>Actinomycetota</taxon>
        <taxon>Actinomycetes</taxon>
        <taxon>Kitasatosporales</taxon>
        <taxon>Streptomycetaceae</taxon>
        <taxon>Streptomyces</taxon>
    </lineage>
</organism>
<feature type="domain" description="NACHT" evidence="1">
    <location>
        <begin position="160"/>
        <end position="359"/>
    </location>
</feature>
<dbReference type="InterPro" id="IPR027417">
    <property type="entry name" value="P-loop_NTPase"/>
</dbReference>
<reference evidence="3" key="1">
    <citation type="submission" date="2023-07" db="EMBL/GenBank/DDBJ databases">
        <title>Whole genome shotgun sequence of Streptomyces nojiriensis NBRC 13794.</title>
        <authorList>
            <person name="Komaki H."/>
            <person name="Tamura T."/>
        </authorList>
    </citation>
    <scope>NUCLEOTIDE SEQUENCE [LARGE SCALE GENOMIC DNA]</scope>
    <source>
        <strain evidence="3">NBRC 13794</strain>
    </source>
</reference>
<evidence type="ECO:0000259" key="1">
    <source>
        <dbReference type="PROSITE" id="PS50837"/>
    </source>
</evidence>
<dbReference type="GeneID" id="95592911"/>
<dbReference type="Proteomes" id="UP000613974">
    <property type="component" value="Unassembled WGS sequence"/>
</dbReference>
<dbReference type="RefSeq" id="WP_189745622.1">
    <property type="nucleotide sequence ID" value="NZ_BMRL01000018.1"/>
</dbReference>
<dbReference type="SUPFAM" id="SSF52540">
    <property type="entry name" value="P-loop containing nucleoside triphosphate hydrolases"/>
    <property type="match status" value="1"/>
</dbReference>
<name>A0ABQ3SF74_9ACTN</name>
<proteinExistence type="predicted"/>
<comment type="caution">
    <text evidence="2">The sequence shown here is derived from an EMBL/GenBank/DDBJ whole genome shotgun (WGS) entry which is preliminary data.</text>
</comment>
<sequence length="748" mass="83206">MPIDDGAAGPATPAEQLATELRALRDAAGRPSLRTIASGTGRVSHTTVAEALQGRRVLTWPVLAAIVKQLGGDESAFRARWIAATSASPTPTESEREETVFIARYRERAADYYNVMHVDHVRRARFEDLYVTPRVSRALKSGTLSEGVELDVQQFDSEIRRAVLLGGPGAGKTTLCQALICRHAQDADLPVAFLVRVREFAADFPPERSVVGYIEHHLEAVFQLRLPQGLLERKLQREPLLVIFDALDDVPDAAGQNHLASIIKLFSSEFPLTRILITSRASSYRNAHFNLARFDGYNLEGFNGDEAREFAKRWFAYQDGAGSEDAESKSRELIRQSSSVADLRKSPLAWTILCSLYEEHGDVPRSIPAFFSRWWQGQTLNQSRHTDATNRLQEAAQKVLPHVAYYMLRNNRSDLSGDQFISLASDFLRTQYETSEEAWRLARETLDYLSQRTAIFTALQVRPDGSESYGFFHRSFMEYEAALYEAWQIDNPHELAESVLRRIAHGDESFSGELVVQLSERYREGKGVRVISEILDATPQLPSDLLSAVIKFLERCSHLIALPYSLDAQILSLLNAATTDRPVPPETLPRQNAVSLTEEMSSWGISKNVPGPVSSALDMIRGLLVRPAAESQLTSFAVIWGWATLEDCLLGFFQVSDLDEHGQSDATLNSKLLRHSTWDLVKEAERRGLLTAADTGQLSAAWKLRNTLAHGPGPQTSSEVSLLPAVQAVEAIQHAVSQLFQRAAEINS</sequence>